<evidence type="ECO:0000313" key="5">
    <source>
        <dbReference type="Proteomes" id="UP000007875"/>
    </source>
</evidence>
<evidence type="ECO:0000313" key="4">
    <source>
        <dbReference type="Ensembl" id="ENSCSAVP00000007051.1"/>
    </source>
</evidence>
<dbReference type="GO" id="GO:0051604">
    <property type="term" value="P:protein maturation"/>
    <property type="evidence" value="ECO:0007669"/>
    <property type="project" value="TreeGrafter"/>
</dbReference>
<reference evidence="4" key="2">
    <citation type="submission" date="2025-08" db="UniProtKB">
        <authorList>
            <consortium name="Ensembl"/>
        </authorList>
    </citation>
    <scope>IDENTIFICATION</scope>
</reference>
<dbReference type="PANTHER" id="PTHR10188">
    <property type="entry name" value="L-ASPARAGINASE"/>
    <property type="match status" value="1"/>
</dbReference>
<dbReference type="SUPFAM" id="SSF56235">
    <property type="entry name" value="N-terminal nucleophile aminohydrolases (Ntn hydrolases)"/>
    <property type="match status" value="1"/>
</dbReference>
<dbReference type="GO" id="GO:0005737">
    <property type="term" value="C:cytoplasm"/>
    <property type="evidence" value="ECO:0007669"/>
    <property type="project" value="TreeGrafter"/>
</dbReference>
<protein>
    <recommendedName>
        <fullName evidence="6">Threonine aspartase 1</fullName>
    </recommendedName>
</protein>
<dbReference type="Ensembl" id="ENSCSAVT00000007141.1">
    <property type="protein sequence ID" value="ENSCSAVP00000007051.1"/>
    <property type="gene ID" value="ENSCSAVG00000004215.1"/>
</dbReference>
<evidence type="ECO:0000256" key="1">
    <source>
        <dbReference type="ARBA" id="ARBA00010872"/>
    </source>
</evidence>
<reference evidence="5" key="1">
    <citation type="submission" date="2003-08" db="EMBL/GenBank/DDBJ databases">
        <authorList>
            <person name="Birren B."/>
            <person name="Nusbaum C."/>
            <person name="Abebe A."/>
            <person name="Abouelleil A."/>
            <person name="Adekoya E."/>
            <person name="Ait-zahra M."/>
            <person name="Allen N."/>
            <person name="Allen T."/>
            <person name="An P."/>
            <person name="Anderson M."/>
            <person name="Anderson S."/>
            <person name="Arachchi H."/>
            <person name="Armbruster J."/>
            <person name="Bachantsang P."/>
            <person name="Baldwin J."/>
            <person name="Barry A."/>
            <person name="Bayul T."/>
            <person name="Blitshsteyn B."/>
            <person name="Bloom T."/>
            <person name="Blye J."/>
            <person name="Boguslavskiy L."/>
            <person name="Borowsky M."/>
            <person name="Boukhgalter B."/>
            <person name="Brunache A."/>
            <person name="Butler J."/>
            <person name="Calixte N."/>
            <person name="Calvo S."/>
            <person name="Camarata J."/>
            <person name="Campo K."/>
            <person name="Chang J."/>
            <person name="Cheshatsang Y."/>
            <person name="Citroen M."/>
            <person name="Collymore A."/>
            <person name="Considine T."/>
            <person name="Cook A."/>
            <person name="Cooke P."/>
            <person name="Corum B."/>
            <person name="Cuomo C."/>
            <person name="David R."/>
            <person name="Dawoe T."/>
            <person name="Degray S."/>
            <person name="Dodge S."/>
            <person name="Dooley K."/>
            <person name="Dorje P."/>
            <person name="Dorjee K."/>
            <person name="Dorris L."/>
            <person name="Duffey N."/>
            <person name="Dupes A."/>
            <person name="Elkins T."/>
            <person name="Engels R."/>
            <person name="Erickson J."/>
            <person name="Farina A."/>
            <person name="Faro S."/>
            <person name="Ferreira P."/>
            <person name="Fischer H."/>
            <person name="Fitzgerald M."/>
            <person name="Foley K."/>
            <person name="Gage D."/>
            <person name="Galagan J."/>
            <person name="Gearin G."/>
            <person name="Gnerre S."/>
            <person name="Gnirke A."/>
            <person name="Goyette A."/>
            <person name="Graham J."/>
            <person name="Grandbois E."/>
            <person name="Gyaltsen K."/>
            <person name="Hafez N."/>
            <person name="Hagopian D."/>
            <person name="Hagos B."/>
            <person name="Hall J."/>
            <person name="Hatcher B."/>
            <person name="Heller A."/>
            <person name="Higgins H."/>
            <person name="Honan T."/>
            <person name="Horn A."/>
            <person name="Houde N."/>
            <person name="Hughes L."/>
            <person name="Hulme W."/>
            <person name="Husby E."/>
            <person name="Iliev I."/>
            <person name="Jaffe D."/>
            <person name="Jones C."/>
            <person name="Kamal M."/>
            <person name="Kamat A."/>
            <person name="Kamvysselis M."/>
            <person name="Karlsson E."/>
            <person name="Kells C."/>
            <person name="Kieu A."/>
            <person name="Kisner P."/>
            <person name="Kodira C."/>
            <person name="Kulbokas E."/>
            <person name="Labutti K."/>
            <person name="Lama D."/>
            <person name="Landers T."/>
            <person name="Leger J."/>
            <person name="Levine S."/>
            <person name="Lewis D."/>
            <person name="Lewis T."/>
            <person name="Lindblad-toh K."/>
            <person name="Liu X."/>
            <person name="Lokyitsang T."/>
            <person name="Lokyitsang Y."/>
            <person name="Lucien O."/>
            <person name="Lui A."/>
            <person name="Ma L.J."/>
            <person name="Mabbitt R."/>
            <person name="Macdonald J."/>
            <person name="Maclean C."/>
            <person name="Major J."/>
            <person name="Manning J."/>
            <person name="Marabella R."/>
            <person name="Maru K."/>
            <person name="Matthews C."/>
            <person name="Mauceli E."/>
            <person name="Mccarthy M."/>
            <person name="Mcdonough S."/>
            <person name="Mcghee T."/>
            <person name="Meldrim J."/>
            <person name="Meneus L."/>
            <person name="Mesirov J."/>
            <person name="Mihalev A."/>
            <person name="Mihova T."/>
            <person name="Mikkelsen T."/>
            <person name="Mlenga V."/>
            <person name="Moru K."/>
            <person name="Mozes J."/>
            <person name="Mulrain L."/>
            <person name="Munson G."/>
            <person name="Naylor J."/>
            <person name="Newes C."/>
            <person name="Nguyen C."/>
            <person name="Nguyen N."/>
            <person name="Nguyen T."/>
            <person name="Nicol R."/>
            <person name="Nielsen C."/>
            <person name="Nizzari M."/>
            <person name="Norbu C."/>
            <person name="Norbu N."/>
            <person name="O'donnell P."/>
            <person name="Okoawo O."/>
            <person name="O'leary S."/>
            <person name="Omotosho B."/>
            <person name="O'neill K."/>
            <person name="Osman S."/>
            <person name="Parker S."/>
            <person name="Perrin D."/>
            <person name="Phunkhang P."/>
            <person name="Piqani B."/>
            <person name="Purcell S."/>
            <person name="Rachupka T."/>
            <person name="Ramasamy U."/>
            <person name="Rameau R."/>
            <person name="Ray V."/>
            <person name="Raymond C."/>
            <person name="Retta R."/>
            <person name="Richardson S."/>
            <person name="Rise C."/>
            <person name="Rodriguez J."/>
            <person name="Rogers J."/>
            <person name="Rogov P."/>
            <person name="Rutman M."/>
            <person name="Schupbach R."/>
            <person name="Seaman C."/>
            <person name="Settipalli S."/>
            <person name="Sharpe T."/>
            <person name="Sheridan J."/>
            <person name="Sherpa N."/>
            <person name="Shi J."/>
            <person name="Smirnov S."/>
            <person name="Smith C."/>
            <person name="Sougnez C."/>
            <person name="Spencer B."/>
            <person name="Stalker J."/>
            <person name="Stange-thomann N."/>
            <person name="Stavropoulos S."/>
            <person name="Stetson K."/>
            <person name="Stone C."/>
            <person name="Stone S."/>
            <person name="Stubbs M."/>
            <person name="Talamas J."/>
            <person name="Tchuinga P."/>
            <person name="Tenzing P."/>
            <person name="Tesfaye S."/>
            <person name="Theodore J."/>
            <person name="Thoulutsang Y."/>
            <person name="Topham K."/>
            <person name="Towey S."/>
            <person name="Tsamla T."/>
            <person name="Tsomo N."/>
            <person name="Vallee D."/>
            <person name="Vassiliev H."/>
            <person name="Venkataraman V."/>
            <person name="Vinson J."/>
            <person name="Vo A."/>
            <person name="Wade C."/>
            <person name="Wang S."/>
            <person name="Wangchuk T."/>
            <person name="Wangdi T."/>
            <person name="Whittaker C."/>
            <person name="Wilkinson J."/>
            <person name="Wu Y."/>
            <person name="Wyman D."/>
            <person name="Yadav S."/>
            <person name="Yang S."/>
            <person name="Yang X."/>
            <person name="Yeager S."/>
            <person name="Yee E."/>
            <person name="Young G."/>
            <person name="Zainoun J."/>
            <person name="Zembeck L."/>
            <person name="Zimmer A."/>
            <person name="Zody M."/>
            <person name="Lander E."/>
        </authorList>
    </citation>
    <scope>NUCLEOTIDE SEQUENCE [LARGE SCALE GENOMIC DNA]</scope>
</reference>
<dbReference type="InterPro" id="IPR000246">
    <property type="entry name" value="Peptidase_T2"/>
</dbReference>
<feature type="active site" description="Nucleophile" evidence="2">
    <location>
        <position position="182"/>
    </location>
</feature>
<dbReference type="AlphaFoldDB" id="H2YNZ3"/>
<sequence length="355" mass="37915">SHYTLSIGAGYHSNERWPLYKQLCEKACLHVNEMLKKGCTAGEAVAEAVKILENSELTNAGFGSNLTEDGHIECDAIYIVSVGNVTYGAVSCVSKITNPVLAAFELAKQQATGLSLSLGRISPCCLSAQGAEKWSRAHGVEMCEERELVSESAYKTWKKYQKRLMQQILQGSKNVNEPQFDTVGAVALDIRGKVASAASSGGLLMKLSGRVGQAATYGCGCWAEIGAGPKPSIAVSTTGCGEQLIYAMAAKKCADNLISDDQPYNAVQTTLLNDFLKSPILNSDCEKQAGILALHEINNEQYSAIEIVWGHTTSSMVVAHISTKDAMPEVVLSRLPSSAVPGKSVSVSGTWIKVY</sequence>
<dbReference type="InterPro" id="IPR037464">
    <property type="entry name" value="Taspase1"/>
</dbReference>
<dbReference type="PANTHER" id="PTHR10188:SF8">
    <property type="entry name" value="THREONINE ASPARTASE 1"/>
    <property type="match status" value="1"/>
</dbReference>
<dbReference type="Gene3D" id="3.60.20.30">
    <property type="entry name" value="(Glycosyl)asparaginase"/>
    <property type="match status" value="1"/>
</dbReference>
<name>H2YNZ3_CIOSA</name>
<evidence type="ECO:0000256" key="3">
    <source>
        <dbReference type="PIRSR" id="PIRSR600246-3"/>
    </source>
</evidence>
<keyword evidence="5" id="KW-1185">Reference proteome</keyword>
<evidence type="ECO:0008006" key="6">
    <source>
        <dbReference type="Google" id="ProtNLM"/>
    </source>
</evidence>
<dbReference type="CDD" id="cd04514">
    <property type="entry name" value="Taspase1_like"/>
    <property type="match status" value="1"/>
</dbReference>
<organism evidence="4 5">
    <name type="scientific">Ciona savignyi</name>
    <name type="common">Pacific transparent sea squirt</name>
    <dbReference type="NCBI Taxonomy" id="51511"/>
    <lineage>
        <taxon>Eukaryota</taxon>
        <taxon>Metazoa</taxon>
        <taxon>Chordata</taxon>
        <taxon>Tunicata</taxon>
        <taxon>Ascidiacea</taxon>
        <taxon>Phlebobranchia</taxon>
        <taxon>Cionidae</taxon>
        <taxon>Ciona</taxon>
    </lineage>
</organism>
<proteinExistence type="inferred from homology"/>
<dbReference type="Pfam" id="PF01112">
    <property type="entry name" value="Asparaginase_2"/>
    <property type="match status" value="1"/>
</dbReference>
<dbReference type="InterPro" id="IPR029055">
    <property type="entry name" value="Ntn_hydrolases_N"/>
</dbReference>
<comment type="similarity">
    <text evidence="1">Belongs to the Ntn-hydrolase family.</text>
</comment>
<reference evidence="4" key="3">
    <citation type="submission" date="2025-09" db="UniProtKB">
        <authorList>
            <consortium name="Ensembl"/>
        </authorList>
    </citation>
    <scope>IDENTIFICATION</scope>
</reference>
<feature type="site" description="Cleavage; by autolysis" evidence="3">
    <location>
        <begin position="181"/>
        <end position="182"/>
    </location>
</feature>
<dbReference type="GeneTree" id="ENSGT00950000183045"/>
<dbReference type="GO" id="GO:0004298">
    <property type="term" value="F:threonine-type endopeptidase activity"/>
    <property type="evidence" value="ECO:0007669"/>
    <property type="project" value="InterPro"/>
</dbReference>
<dbReference type="Proteomes" id="UP000007875">
    <property type="component" value="Unassembled WGS sequence"/>
</dbReference>
<accession>H2YNZ3</accession>
<evidence type="ECO:0000256" key="2">
    <source>
        <dbReference type="PIRSR" id="PIRSR600246-1"/>
    </source>
</evidence>